<accession>A0A7G7BFV6</accession>
<dbReference type="AlphaFoldDB" id="A0A7G7BFV6"/>
<dbReference type="GO" id="GO:0004553">
    <property type="term" value="F:hydrolase activity, hydrolyzing O-glycosyl compounds"/>
    <property type="evidence" value="ECO:0007669"/>
    <property type="project" value="InterPro"/>
</dbReference>
<dbReference type="Proteomes" id="UP000515307">
    <property type="component" value="Chromosome"/>
</dbReference>
<feature type="active site" description="Nucleophile" evidence="3">
    <location>
        <position position="277"/>
    </location>
</feature>
<protein>
    <submittedName>
        <fullName evidence="7">Glycosyl hydrolase family 26</fullName>
    </submittedName>
</protein>
<dbReference type="RefSeq" id="WP_185297781.1">
    <property type="nucleotide sequence ID" value="NZ_CP045702.1"/>
</dbReference>
<evidence type="ECO:0000256" key="2">
    <source>
        <dbReference type="ARBA" id="ARBA00023295"/>
    </source>
</evidence>
<organism evidence="7 8">
    <name type="scientific">Streptomyces finlayi</name>
    <dbReference type="NCBI Taxonomy" id="67296"/>
    <lineage>
        <taxon>Bacteria</taxon>
        <taxon>Bacillati</taxon>
        <taxon>Actinomycetota</taxon>
        <taxon>Actinomycetes</taxon>
        <taxon>Kitasatosporales</taxon>
        <taxon>Streptomycetaceae</taxon>
        <taxon>Streptomyces</taxon>
    </lineage>
</organism>
<evidence type="ECO:0000259" key="6">
    <source>
        <dbReference type="PROSITE" id="PS51764"/>
    </source>
</evidence>
<evidence type="ECO:0000313" key="7">
    <source>
        <dbReference type="EMBL" id="QNE74221.1"/>
    </source>
</evidence>
<gene>
    <name evidence="7" type="ORF">F0344_06020</name>
</gene>
<comment type="similarity">
    <text evidence="3">Belongs to the glycosyl hydrolase 26 family.</text>
</comment>
<feature type="compositionally biased region" description="Pro residues" evidence="4">
    <location>
        <begin position="339"/>
        <end position="370"/>
    </location>
</feature>
<keyword evidence="1 3" id="KW-0378">Hydrolase</keyword>
<sequence length="399" mass="44406">MPAQRRLINICVGTAALSLLVAGGIAGITSSGTDTTDAAPPSRAAADGATAHGAYVGYGPEGVRRTGELSRWLGGRELRAGHSYLPGDLWSNIEGRPDFLRSWASWRNADEDRMFVLNVPMLERNEAGVGDAEVRRLLRAGAAGSYDHHFRRLAERLVRLSIPDTVIVLGWEMNGVTYTHRCGPDPESWKAYWNRIVTTMRAVPGQKFRFDFAPNRGTDAVPWTRCYPGDDVVDIIGMDTYDQPPGRSFDEQVNGPYGLQKHVDFAAEHGKPISFPEWGLFRNGDNPEYMRRMLEWIEKHDPVYQTLTDYCPHGVWQCSDNPESSRTYRSMMSENPAPTAMPDPSPTPTTPALPAPPKPAKPAPPAPDPAPNSRQWCVTVPLSDWLGRWLTDRTFCVRY</sequence>
<evidence type="ECO:0000256" key="4">
    <source>
        <dbReference type="SAM" id="MobiDB-lite"/>
    </source>
</evidence>
<feature type="signal peptide" evidence="5">
    <location>
        <begin position="1"/>
        <end position="26"/>
    </location>
</feature>
<feature type="chain" id="PRO_5039401928" evidence="5">
    <location>
        <begin position="27"/>
        <end position="399"/>
    </location>
</feature>
<dbReference type="EMBL" id="CP045702">
    <property type="protein sequence ID" value="QNE74221.1"/>
    <property type="molecule type" value="Genomic_DNA"/>
</dbReference>
<dbReference type="Pfam" id="PF02156">
    <property type="entry name" value="Glyco_hydro_26"/>
    <property type="match status" value="1"/>
</dbReference>
<keyword evidence="5" id="KW-0732">Signal</keyword>
<dbReference type="KEGG" id="sfiy:F0344_06020"/>
<keyword evidence="2 3" id="KW-0326">Glycosidase</keyword>
<proteinExistence type="inferred from homology"/>
<dbReference type="Gene3D" id="3.20.20.80">
    <property type="entry name" value="Glycosidases"/>
    <property type="match status" value="1"/>
</dbReference>
<evidence type="ECO:0000313" key="8">
    <source>
        <dbReference type="Proteomes" id="UP000515307"/>
    </source>
</evidence>
<feature type="domain" description="GH26" evidence="6">
    <location>
        <begin position="31"/>
        <end position="341"/>
    </location>
</feature>
<dbReference type="InterPro" id="IPR022790">
    <property type="entry name" value="GH26_dom"/>
</dbReference>
<feature type="compositionally biased region" description="Polar residues" evidence="4">
    <location>
        <begin position="322"/>
        <end position="333"/>
    </location>
</feature>
<feature type="active site" description="Proton donor" evidence="3">
    <location>
        <position position="172"/>
    </location>
</feature>
<dbReference type="SUPFAM" id="SSF51445">
    <property type="entry name" value="(Trans)glycosidases"/>
    <property type="match status" value="1"/>
</dbReference>
<evidence type="ECO:0000256" key="1">
    <source>
        <dbReference type="ARBA" id="ARBA00022801"/>
    </source>
</evidence>
<feature type="region of interest" description="Disordered" evidence="4">
    <location>
        <begin position="322"/>
        <end position="372"/>
    </location>
</feature>
<keyword evidence="8" id="KW-1185">Reference proteome</keyword>
<reference evidence="8" key="1">
    <citation type="submission" date="2019-10" db="EMBL/GenBank/DDBJ databases">
        <title>Antimicrobial potential of Antarctic Bacteria.</title>
        <authorList>
            <person name="Benaud N."/>
            <person name="Edwards R.J."/>
            <person name="Ferrari B.C."/>
        </authorList>
    </citation>
    <scope>NUCLEOTIDE SEQUENCE [LARGE SCALE GENOMIC DNA]</scope>
    <source>
        <strain evidence="8">NBSH44</strain>
    </source>
</reference>
<evidence type="ECO:0000256" key="5">
    <source>
        <dbReference type="SAM" id="SignalP"/>
    </source>
</evidence>
<name>A0A7G7BFV6_9ACTN</name>
<dbReference type="PROSITE" id="PS51764">
    <property type="entry name" value="GH26"/>
    <property type="match status" value="1"/>
</dbReference>
<evidence type="ECO:0000256" key="3">
    <source>
        <dbReference type="PROSITE-ProRule" id="PRU01100"/>
    </source>
</evidence>
<dbReference type="InterPro" id="IPR017853">
    <property type="entry name" value="GH"/>
</dbReference>